<feature type="compositionally biased region" description="Basic and acidic residues" evidence="1">
    <location>
        <begin position="14"/>
        <end position="23"/>
    </location>
</feature>
<dbReference type="Proteomes" id="UP001597294">
    <property type="component" value="Unassembled WGS sequence"/>
</dbReference>
<feature type="region of interest" description="Disordered" evidence="1">
    <location>
        <begin position="179"/>
        <end position="199"/>
    </location>
</feature>
<evidence type="ECO:0000313" key="2">
    <source>
        <dbReference type="EMBL" id="MFD2205584.1"/>
    </source>
</evidence>
<reference evidence="3" key="1">
    <citation type="journal article" date="2019" name="Int. J. Syst. Evol. Microbiol.">
        <title>The Global Catalogue of Microorganisms (GCM) 10K type strain sequencing project: providing services to taxonomists for standard genome sequencing and annotation.</title>
        <authorList>
            <consortium name="The Broad Institute Genomics Platform"/>
            <consortium name="The Broad Institute Genome Sequencing Center for Infectious Disease"/>
            <person name="Wu L."/>
            <person name="Ma J."/>
        </authorList>
    </citation>
    <scope>NUCLEOTIDE SEQUENCE [LARGE SCALE GENOMIC DNA]</scope>
    <source>
        <strain evidence="3">CGMCC 4.7192</strain>
    </source>
</reference>
<organism evidence="2 3">
    <name type="scientific">Kiloniella antarctica</name>
    <dbReference type="NCBI Taxonomy" id="1550907"/>
    <lineage>
        <taxon>Bacteria</taxon>
        <taxon>Pseudomonadati</taxon>
        <taxon>Pseudomonadota</taxon>
        <taxon>Alphaproteobacteria</taxon>
        <taxon>Rhodospirillales</taxon>
        <taxon>Kiloniellaceae</taxon>
        <taxon>Kiloniella</taxon>
    </lineage>
</organism>
<gene>
    <name evidence="2" type="ORF">ACFSKO_08185</name>
</gene>
<feature type="region of interest" description="Disordered" evidence="1">
    <location>
        <begin position="1"/>
        <end position="23"/>
    </location>
</feature>
<evidence type="ECO:0000313" key="3">
    <source>
        <dbReference type="Proteomes" id="UP001597294"/>
    </source>
</evidence>
<comment type="caution">
    <text evidence="2">The sequence shown here is derived from an EMBL/GenBank/DDBJ whole genome shotgun (WGS) entry which is preliminary data.</text>
</comment>
<keyword evidence="3" id="KW-1185">Reference proteome</keyword>
<evidence type="ECO:0000256" key="1">
    <source>
        <dbReference type="SAM" id="MobiDB-lite"/>
    </source>
</evidence>
<name>A0ABW5BJ64_9PROT</name>
<sequence length="236" mass="25512">MQIGGAGSFPLIDRGGERGKEAHRLAELGPVQKVEREKFAQSEARYAENKATTLFSGGAYKADFTGPSNGIPSEGAQAMLASSQTSQTLFFAQQIASAVPEANLGAKTEPTKTNSHKDAVEAYRDIVGKTPGERMRAQVLRSLGLTEEQLEQLPPDERKKVEEQISQLIDEKVKSSVAEGIAEQEAGGDTASKQKDGSGFEQALVAQRSSVKGYETQIQTSENKDELHKNLMNNMI</sequence>
<accession>A0ABW5BJ64</accession>
<dbReference type="EMBL" id="JBHUII010000004">
    <property type="protein sequence ID" value="MFD2205584.1"/>
    <property type="molecule type" value="Genomic_DNA"/>
</dbReference>
<dbReference type="RefSeq" id="WP_380250338.1">
    <property type="nucleotide sequence ID" value="NZ_JBHUII010000004.1"/>
</dbReference>
<proteinExistence type="predicted"/>
<protein>
    <submittedName>
        <fullName evidence="2">Uncharacterized protein</fullName>
    </submittedName>
</protein>